<feature type="domain" description="Jacalin-type lectin" evidence="3">
    <location>
        <begin position="301"/>
        <end position="439"/>
    </location>
</feature>
<protein>
    <submittedName>
        <fullName evidence="4">Putative jacalin-related lectin 3-like</fullName>
    </submittedName>
</protein>
<dbReference type="GO" id="GO:0030246">
    <property type="term" value="F:carbohydrate binding"/>
    <property type="evidence" value="ECO:0007669"/>
    <property type="project" value="UniProtKB-KW"/>
</dbReference>
<evidence type="ECO:0000256" key="2">
    <source>
        <dbReference type="ARBA" id="ARBA00022734"/>
    </source>
</evidence>
<dbReference type="PROSITE" id="PS51752">
    <property type="entry name" value="JACALIN_LECTIN"/>
    <property type="match status" value="4"/>
</dbReference>
<dbReference type="Gene3D" id="2.100.10.30">
    <property type="entry name" value="Jacalin-like lectin domain"/>
    <property type="match status" value="4"/>
</dbReference>
<dbReference type="FunFam" id="2.100.10.30:FF:000001">
    <property type="entry name" value="Jacalin-related lectin 33"/>
    <property type="match status" value="4"/>
</dbReference>
<feature type="domain" description="Jacalin-type lectin" evidence="3">
    <location>
        <begin position="446"/>
        <end position="585"/>
    </location>
</feature>
<evidence type="ECO:0000313" key="4">
    <source>
        <dbReference type="EMBL" id="MPA34460.1"/>
    </source>
</evidence>
<feature type="domain" description="Jacalin-type lectin" evidence="3">
    <location>
        <begin position="6"/>
        <end position="147"/>
    </location>
</feature>
<keyword evidence="2 4" id="KW-0430">Lectin</keyword>
<dbReference type="CDD" id="cd09612">
    <property type="entry name" value="Jacalin"/>
    <property type="match status" value="4"/>
</dbReference>
<organism evidence="4">
    <name type="scientific">Davidia involucrata</name>
    <name type="common">Dove tree</name>
    <dbReference type="NCBI Taxonomy" id="16924"/>
    <lineage>
        <taxon>Eukaryota</taxon>
        <taxon>Viridiplantae</taxon>
        <taxon>Streptophyta</taxon>
        <taxon>Embryophyta</taxon>
        <taxon>Tracheophyta</taxon>
        <taxon>Spermatophyta</taxon>
        <taxon>Magnoliopsida</taxon>
        <taxon>eudicotyledons</taxon>
        <taxon>Gunneridae</taxon>
        <taxon>Pentapetalae</taxon>
        <taxon>asterids</taxon>
        <taxon>Cornales</taxon>
        <taxon>Nyssaceae</taxon>
        <taxon>Davidia</taxon>
    </lineage>
</organism>
<feature type="domain" description="Jacalin-type lectin" evidence="3">
    <location>
        <begin position="154"/>
        <end position="293"/>
    </location>
</feature>
<gene>
    <name evidence="4" type="ORF">Din_003901</name>
</gene>
<dbReference type="PANTHER" id="PTHR47293">
    <property type="entry name" value="JACALIN-RELATED LECTIN 3"/>
    <property type="match status" value="1"/>
</dbReference>
<sequence length="589" mass="65302">MKNTLFKSSGPFGGKEGCQWDDGIYTTIRQLIIYSSSVIENIQIEYDEKGRSDWSKKHGESESGMINTVKLDYPGEYLRSITGHYSTKNQDIIVFSLTIESNRRTYGPFGTEEGDCFKFPPTTGNKIIGFHGSSGYYLNSIGAYFQPILDPSELITTEPFGGRGGNQWDDGIYTTIRQLIIFSSAAIDSIQIEYDEKGESKWSNRSGRKIGTKSTIKLDYPGEFLISVSGYFFNHHLKIVESLTIESNRSTYGPFGPQDETYFKFPSTSSGKIIGFHGRSGRYIDSIGAYKKPILDPGETTCPISPFGGVGGSSWDDGVHSTIRKLIIFTSEVISSIQIEYDDKGQSNWSATHGIEDGTRNVVELEYPDEFLISVSGYIREYPLVIIQSFIIESNKRTYGPFGNQKKSYFKFPSISGKIIGFHGNCGDYLDSIGAYIEPILDPGQSICISPFGGKGGSSWNDGVHSTVRRLVIFTSEVIESIQIEYDDKGQSNWSETHGSERGTRNTVTLDYPNEFILLVSGHLHVESSLIVVGSLKFESNKGTYGPFGTEAGRFFKFPSISGKIIGFHGRCSDNLDSIGAYFEPLPNP</sequence>
<proteinExistence type="inferred from homology"/>
<dbReference type="AlphaFoldDB" id="A0A5B6YRI9"/>
<dbReference type="SUPFAM" id="SSF51101">
    <property type="entry name" value="Mannose-binding lectins"/>
    <property type="match status" value="4"/>
</dbReference>
<dbReference type="InterPro" id="IPR001229">
    <property type="entry name" value="Jacalin-like_lectin_dom"/>
</dbReference>
<dbReference type="SMART" id="SM00915">
    <property type="entry name" value="Jacalin"/>
    <property type="match status" value="4"/>
</dbReference>
<name>A0A5B6YRI9_DAVIN</name>
<comment type="similarity">
    <text evidence="1">Belongs to the jacalin lectin family.</text>
</comment>
<dbReference type="Pfam" id="PF01419">
    <property type="entry name" value="Jacalin"/>
    <property type="match status" value="4"/>
</dbReference>
<accession>A0A5B6YRI9</accession>
<evidence type="ECO:0000259" key="3">
    <source>
        <dbReference type="PROSITE" id="PS51752"/>
    </source>
</evidence>
<evidence type="ECO:0000256" key="1">
    <source>
        <dbReference type="ARBA" id="ARBA00006568"/>
    </source>
</evidence>
<dbReference type="InterPro" id="IPR033734">
    <property type="entry name" value="Jacalin-like_lectin_dom_plant"/>
</dbReference>
<dbReference type="InterPro" id="IPR036404">
    <property type="entry name" value="Jacalin-like_lectin_dom_sf"/>
</dbReference>
<reference evidence="4" key="1">
    <citation type="submission" date="2019-08" db="EMBL/GenBank/DDBJ databases">
        <title>Reference gene set and small RNA set construction with multiple tissues from Davidia involucrata Baill.</title>
        <authorList>
            <person name="Yang H."/>
            <person name="Zhou C."/>
            <person name="Li G."/>
            <person name="Wang J."/>
            <person name="Gao P."/>
            <person name="Wang M."/>
            <person name="Wang R."/>
            <person name="Zhao Y."/>
        </authorList>
    </citation>
    <scope>NUCLEOTIDE SEQUENCE</scope>
    <source>
        <tissue evidence="4">Mixed with DoveR01_LX</tissue>
    </source>
</reference>
<dbReference type="PANTHER" id="PTHR47293:SF68">
    <property type="entry name" value="JACALIN-RELATED LECTIN 3"/>
    <property type="match status" value="1"/>
</dbReference>
<dbReference type="EMBL" id="GHES01003901">
    <property type="protein sequence ID" value="MPA34460.1"/>
    <property type="molecule type" value="Transcribed_RNA"/>
</dbReference>